<organism evidence="3 4">
    <name type="scientific">Vibrio panuliri</name>
    <dbReference type="NCBI Taxonomy" id="1381081"/>
    <lineage>
        <taxon>Bacteria</taxon>
        <taxon>Pseudomonadati</taxon>
        <taxon>Pseudomonadota</taxon>
        <taxon>Gammaproteobacteria</taxon>
        <taxon>Vibrionales</taxon>
        <taxon>Vibrionaceae</taxon>
        <taxon>Vibrio</taxon>
    </lineage>
</organism>
<dbReference type="EMBL" id="MJMJ01000034">
    <property type="protein sequence ID" value="OLQ86957.1"/>
    <property type="molecule type" value="Genomic_DNA"/>
</dbReference>
<feature type="transmembrane region" description="Helical" evidence="2">
    <location>
        <begin position="21"/>
        <end position="40"/>
    </location>
</feature>
<evidence type="ECO:0000256" key="1">
    <source>
        <dbReference type="SAM" id="Coils"/>
    </source>
</evidence>
<name>A0A1Q9HC40_9VIBR</name>
<keyword evidence="2" id="KW-0812">Transmembrane</keyword>
<evidence type="ECO:0000256" key="2">
    <source>
        <dbReference type="SAM" id="Phobius"/>
    </source>
</evidence>
<gene>
    <name evidence="3" type="ORF">BIY22_10285</name>
</gene>
<feature type="coiled-coil region" evidence="1">
    <location>
        <begin position="47"/>
        <end position="74"/>
    </location>
</feature>
<reference evidence="3 4" key="1">
    <citation type="submission" date="2016-09" db="EMBL/GenBank/DDBJ databases">
        <title>Genomic Taxonomy of the Vibrionaceae.</title>
        <authorList>
            <person name="Gonzalez-Castillo A."/>
            <person name="Gomez-Gil B."/>
            <person name="Enciso-Ibarra K."/>
        </authorList>
    </citation>
    <scope>NUCLEOTIDE SEQUENCE [LARGE SCALE GENOMIC DNA]</scope>
    <source>
        <strain evidence="3 4">CAIM 703</strain>
    </source>
</reference>
<protein>
    <submittedName>
        <fullName evidence="3">MSHA biogenesis protein MshJ</fullName>
    </submittedName>
</protein>
<dbReference type="Proteomes" id="UP000186313">
    <property type="component" value="Unassembled WGS sequence"/>
</dbReference>
<dbReference type="GO" id="GO:0015627">
    <property type="term" value="C:type II protein secretion system complex"/>
    <property type="evidence" value="ECO:0007669"/>
    <property type="project" value="InterPro"/>
</dbReference>
<keyword evidence="1" id="KW-0175">Coiled coil</keyword>
<dbReference type="STRING" id="1381081.BIY22_10285"/>
<sequence length="216" mass="24688">MRAHWQKWGDGFAKLSQREKWLLTLCLVVVMVIGMFTLLLEPALNTNQSLKQQIATTKQNNQRLDKQISALTAKLKKDPDQDINIEYKRLLTESQSLSELLAKVIEDLISPSQMAKLLEDVLAGTKGLHLVSLESMKAEPIVSGHASENYAGYYLHPVRLELTGNYFAILQYLETLESLPVNYYWRSFYYQVDAYPKARLVLEVYTLGTRQEFIGG</sequence>
<accession>A0A1Q9HC40</accession>
<keyword evidence="2" id="KW-0472">Membrane</keyword>
<evidence type="ECO:0000313" key="4">
    <source>
        <dbReference type="Proteomes" id="UP000186313"/>
    </source>
</evidence>
<evidence type="ECO:0000313" key="3">
    <source>
        <dbReference type="EMBL" id="OLQ86957.1"/>
    </source>
</evidence>
<dbReference type="Pfam" id="PF04612">
    <property type="entry name" value="T2SSM"/>
    <property type="match status" value="1"/>
</dbReference>
<dbReference type="InterPro" id="IPR007690">
    <property type="entry name" value="T2SS_GspM"/>
</dbReference>
<dbReference type="AlphaFoldDB" id="A0A1Q9HC40"/>
<keyword evidence="2" id="KW-1133">Transmembrane helix</keyword>
<proteinExistence type="predicted"/>
<dbReference type="GO" id="GO:0015628">
    <property type="term" value="P:protein secretion by the type II secretion system"/>
    <property type="evidence" value="ECO:0007669"/>
    <property type="project" value="InterPro"/>
</dbReference>
<dbReference type="OrthoDB" id="9151209at2"/>
<dbReference type="RefSeq" id="WP_075709771.1">
    <property type="nucleotide sequence ID" value="NZ_MJMJ01000034.1"/>
</dbReference>
<comment type="caution">
    <text evidence="3">The sequence shown here is derived from an EMBL/GenBank/DDBJ whole genome shotgun (WGS) entry which is preliminary data.</text>
</comment>